<protein>
    <submittedName>
        <fullName evidence="6">2-hydroxyacid dehydrogenase</fullName>
        <ecNumber evidence="6">1.1.1.-</ecNumber>
    </submittedName>
</protein>
<feature type="domain" description="D-isomer specific 2-hydroxyacid dehydrogenase NAD-binding" evidence="5">
    <location>
        <begin position="92"/>
        <end position="271"/>
    </location>
</feature>
<dbReference type="Proteomes" id="UP001595887">
    <property type="component" value="Unassembled WGS sequence"/>
</dbReference>
<evidence type="ECO:0000259" key="4">
    <source>
        <dbReference type="Pfam" id="PF00389"/>
    </source>
</evidence>
<dbReference type="CDD" id="cd05301">
    <property type="entry name" value="GDH"/>
    <property type="match status" value="1"/>
</dbReference>
<dbReference type="PROSITE" id="PS00065">
    <property type="entry name" value="D_2_HYDROXYACID_DH_1"/>
    <property type="match status" value="1"/>
</dbReference>
<evidence type="ECO:0000259" key="5">
    <source>
        <dbReference type="Pfam" id="PF02826"/>
    </source>
</evidence>
<evidence type="ECO:0000313" key="7">
    <source>
        <dbReference type="Proteomes" id="UP001595887"/>
    </source>
</evidence>
<dbReference type="EMBL" id="JBHSDH010000013">
    <property type="protein sequence ID" value="MFC4292771.1"/>
    <property type="molecule type" value="Genomic_DNA"/>
</dbReference>
<dbReference type="GO" id="GO:0016491">
    <property type="term" value="F:oxidoreductase activity"/>
    <property type="evidence" value="ECO:0007669"/>
    <property type="project" value="UniProtKB-KW"/>
</dbReference>
<comment type="similarity">
    <text evidence="1 3">Belongs to the D-isomer specific 2-hydroxyacid dehydrogenase family.</text>
</comment>
<sequence length="307" mass="33230">MTELFDARLNVDDRPMDRAQLLAAMADCDVLVPTVTDQIDAALIAAAPDRLKLIANYGAGVNHIDLHAAKAKGIMVTNTPGVFTDDTADLTMALILSVPRRLGEGEKLMRSGQWDGWKPSGMLGHRIGGKTLGIVGFGRIGEAVAARARAFGMDIIYTKRKRLPQSVEDQLGVVFEPDLDRLVAKCDFLSLHCPLTAETDGLISAERIAMMKPEAYLINSSRGELVDEAALIAALQHGRIAGAGLDVYTHEPAVDPRLLELSNVILLPHMGSATFEGREASGERVIANIRIWADGHRPPDQILDGWN</sequence>
<keyword evidence="2 3" id="KW-0560">Oxidoreductase</keyword>
<accession>A0ABV8RKJ4</accession>
<evidence type="ECO:0000256" key="1">
    <source>
        <dbReference type="ARBA" id="ARBA00005854"/>
    </source>
</evidence>
<comment type="caution">
    <text evidence="6">The sequence shown here is derived from an EMBL/GenBank/DDBJ whole genome shotgun (WGS) entry which is preliminary data.</text>
</comment>
<name>A0ABV8RKJ4_9SPHN</name>
<proteinExistence type="inferred from homology"/>
<dbReference type="InterPro" id="IPR029753">
    <property type="entry name" value="D-isomer_DH_CS"/>
</dbReference>
<evidence type="ECO:0000256" key="3">
    <source>
        <dbReference type="RuleBase" id="RU003719"/>
    </source>
</evidence>
<dbReference type="PROSITE" id="PS00670">
    <property type="entry name" value="D_2_HYDROXYACID_DH_2"/>
    <property type="match status" value="1"/>
</dbReference>
<keyword evidence="7" id="KW-1185">Reference proteome</keyword>
<dbReference type="InterPro" id="IPR036291">
    <property type="entry name" value="NAD(P)-bd_dom_sf"/>
</dbReference>
<dbReference type="SUPFAM" id="SSF52283">
    <property type="entry name" value="Formate/glycerate dehydrogenase catalytic domain-like"/>
    <property type="match status" value="1"/>
</dbReference>
<dbReference type="InterPro" id="IPR050223">
    <property type="entry name" value="D-isomer_2-hydroxyacid_DH"/>
</dbReference>
<dbReference type="Pfam" id="PF00389">
    <property type="entry name" value="2-Hacid_dh"/>
    <property type="match status" value="1"/>
</dbReference>
<dbReference type="PANTHER" id="PTHR10996:SF283">
    <property type="entry name" value="GLYOXYLATE_HYDROXYPYRUVATE REDUCTASE B"/>
    <property type="match status" value="1"/>
</dbReference>
<dbReference type="InterPro" id="IPR006139">
    <property type="entry name" value="D-isomer_2_OHA_DH_cat_dom"/>
</dbReference>
<dbReference type="InterPro" id="IPR029752">
    <property type="entry name" value="D-isomer_DH_CS1"/>
</dbReference>
<dbReference type="EC" id="1.1.1.-" evidence="6"/>
<evidence type="ECO:0000256" key="2">
    <source>
        <dbReference type="ARBA" id="ARBA00023002"/>
    </source>
</evidence>
<organism evidence="6 7">
    <name type="scientific">Sphingorhabdus arenilitoris</name>
    <dbReference type="NCBI Taxonomy" id="1490041"/>
    <lineage>
        <taxon>Bacteria</taxon>
        <taxon>Pseudomonadati</taxon>
        <taxon>Pseudomonadota</taxon>
        <taxon>Alphaproteobacteria</taxon>
        <taxon>Sphingomonadales</taxon>
        <taxon>Sphingomonadaceae</taxon>
        <taxon>Sphingorhabdus</taxon>
    </lineage>
</organism>
<dbReference type="RefSeq" id="WP_381423736.1">
    <property type="nucleotide sequence ID" value="NZ_JBHSDH010000013.1"/>
</dbReference>
<dbReference type="PANTHER" id="PTHR10996">
    <property type="entry name" value="2-HYDROXYACID DEHYDROGENASE-RELATED"/>
    <property type="match status" value="1"/>
</dbReference>
<dbReference type="InterPro" id="IPR006140">
    <property type="entry name" value="D-isomer_DH_NAD-bd"/>
</dbReference>
<reference evidence="7" key="1">
    <citation type="journal article" date="2019" name="Int. J. Syst. Evol. Microbiol.">
        <title>The Global Catalogue of Microorganisms (GCM) 10K type strain sequencing project: providing services to taxonomists for standard genome sequencing and annotation.</title>
        <authorList>
            <consortium name="The Broad Institute Genomics Platform"/>
            <consortium name="The Broad Institute Genome Sequencing Center for Infectious Disease"/>
            <person name="Wu L."/>
            <person name="Ma J."/>
        </authorList>
    </citation>
    <scope>NUCLEOTIDE SEQUENCE [LARGE SCALE GENOMIC DNA]</scope>
    <source>
        <strain evidence="7">CECT 8531</strain>
    </source>
</reference>
<dbReference type="SUPFAM" id="SSF51735">
    <property type="entry name" value="NAD(P)-binding Rossmann-fold domains"/>
    <property type="match status" value="1"/>
</dbReference>
<feature type="domain" description="D-isomer specific 2-hydroxyacid dehydrogenase catalytic" evidence="4">
    <location>
        <begin position="6"/>
        <end position="301"/>
    </location>
</feature>
<evidence type="ECO:0000313" key="6">
    <source>
        <dbReference type="EMBL" id="MFC4292771.1"/>
    </source>
</evidence>
<gene>
    <name evidence="6" type="ORF">ACFOWX_10140</name>
</gene>
<dbReference type="Gene3D" id="3.40.50.720">
    <property type="entry name" value="NAD(P)-binding Rossmann-like Domain"/>
    <property type="match status" value="2"/>
</dbReference>
<dbReference type="Pfam" id="PF02826">
    <property type="entry name" value="2-Hacid_dh_C"/>
    <property type="match status" value="1"/>
</dbReference>